<evidence type="ECO:0000313" key="12">
    <source>
        <dbReference type="Proteomes" id="UP000076727"/>
    </source>
</evidence>
<feature type="domain" description="Phospholipase/carboxylesterase/thioesterase" evidence="10">
    <location>
        <begin position="11"/>
        <end position="235"/>
    </location>
</feature>
<comment type="function">
    <text evidence="7">Hydrolyzes fatty acids from S-acylated cysteine residues in proteins with a strong preference for palmitoylated G-alpha proteins over other acyl substrates. Mediates the deacylation of G-alpha proteins such as GPA1 in vivo, but has weak or no activity toward palmitoylated Ras proteins. Has weak lysophospholipase activity in vitro; however such activity may not exist in vivo.</text>
</comment>
<dbReference type="AlphaFoldDB" id="A0A165R5D3"/>
<evidence type="ECO:0000259" key="10">
    <source>
        <dbReference type="Pfam" id="PF02230"/>
    </source>
</evidence>
<protein>
    <recommendedName>
        <fullName evidence="3">Acyl-protein thioesterase 1</fullName>
        <ecNumber evidence="2">3.1.2.22</ecNumber>
    </recommendedName>
    <alternativeName>
        <fullName evidence="8">Palmitoyl-protein hydrolase</fullName>
    </alternativeName>
</protein>
<gene>
    <name evidence="11" type="ORF">DAEQUDRAFT_744808</name>
</gene>
<evidence type="ECO:0000313" key="11">
    <source>
        <dbReference type="EMBL" id="KZT70330.1"/>
    </source>
</evidence>
<keyword evidence="6" id="KW-0276">Fatty acid metabolism</keyword>
<dbReference type="PANTHER" id="PTHR10655">
    <property type="entry name" value="LYSOPHOSPHOLIPASE-RELATED"/>
    <property type="match status" value="1"/>
</dbReference>
<dbReference type="Gene3D" id="3.40.50.1820">
    <property type="entry name" value="alpha/beta hydrolase"/>
    <property type="match status" value="1"/>
</dbReference>
<keyword evidence="5" id="KW-0378">Hydrolase</keyword>
<dbReference type="InterPro" id="IPR050565">
    <property type="entry name" value="LYPA1-2/EST-like"/>
</dbReference>
<keyword evidence="6" id="KW-0443">Lipid metabolism</keyword>
<dbReference type="InterPro" id="IPR003140">
    <property type="entry name" value="PLipase/COase/thioEstase"/>
</dbReference>
<name>A0A165R5D3_9APHY</name>
<keyword evidence="4" id="KW-0719">Serine esterase</keyword>
<dbReference type="GO" id="GO:0005737">
    <property type="term" value="C:cytoplasm"/>
    <property type="evidence" value="ECO:0007669"/>
    <property type="project" value="TreeGrafter"/>
</dbReference>
<organism evidence="11 12">
    <name type="scientific">Daedalea quercina L-15889</name>
    <dbReference type="NCBI Taxonomy" id="1314783"/>
    <lineage>
        <taxon>Eukaryota</taxon>
        <taxon>Fungi</taxon>
        <taxon>Dikarya</taxon>
        <taxon>Basidiomycota</taxon>
        <taxon>Agaricomycotina</taxon>
        <taxon>Agaricomycetes</taxon>
        <taxon>Polyporales</taxon>
        <taxon>Fomitopsis</taxon>
    </lineage>
</organism>
<dbReference type="PANTHER" id="PTHR10655:SF17">
    <property type="entry name" value="LYSOPHOSPHOLIPASE-LIKE PROTEIN 1"/>
    <property type="match status" value="1"/>
</dbReference>
<evidence type="ECO:0000256" key="2">
    <source>
        <dbReference type="ARBA" id="ARBA00012423"/>
    </source>
</evidence>
<accession>A0A165R5D3</accession>
<dbReference type="Proteomes" id="UP000076727">
    <property type="component" value="Unassembled WGS sequence"/>
</dbReference>
<dbReference type="GO" id="GO:0052689">
    <property type="term" value="F:carboxylic ester hydrolase activity"/>
    <property type="evidence" value="ECO:0007669"/>
    <property type="project" value="UniProtKB-KW"/>
</dbReference>
<keyword evidence="12" id="KW-1185">Reference proteome</keyword>
<dbReference type="SUPFAM" id="SSF53474">
    <property type="entry name" value="alpha/beta-Hydrolases"/>
    <property type="match status" value="1"/>
</dbReference>
<evidence type="ECO:0000256" key="8">
    <source>
        <dbReference type="ARBA" id="ARBA00031195"/>
    </source>
</evidence>
<dbReference type="GO" id="GO:0006631">
    <property type="term" value="P:fatty acid metabolic process"/>
    <property type="evidence" value="ECO:0007669"/>
    <property type="project" value="UniProtKB-KW"/>
</dbReference>
<sequence length="243" mass="26544">MAALQPLRFLTVSPRAKHTATVIFIHGLGDSGHGWKPVADMFSRDAGLGHIKWVLPHAPSTPVTANMGMSMPSWFDVFEFDARAPEDEPGMLKSVASINKLIQAEVDAGIPSHRILLGGFSQGGAMSLLTALTAERKFAGVAVLSGWLPLSKKMKAMATPNILQTPLFWGHGEDDPLIEFQSMGLASIQFLKNELGIKPADPQAPEKGGLTFFSYEDLPHSTSTEELRDLQEWLKRIMKPEDV</sequence>
<dbReference type="STRING" id="1314783.A0A165R5D3"/>
<evidence type="ECO:0000256" key="3">
    <source>
        <dbReference type="ARBA" id="ARBA00014923"/>
    </source>
</evidence>
<evidence type="ECO:0000256" key="7">
    <source>
        <dbReference type="ARBA" id="ARBA00029392"/>
    </source>
</evidence>
<comment type="catalytic activity">
    <reaction evidence="9">
        <text>S-hexadecanoyl-L-cysteinyl-[protein] + H2O = L-cysteinyl-[protein] + hexadecanoate + H(+)</text>
        <dbReference type="Rhea" id="RHEA:19233"/>
        <dbReference type="Rhea" id="RHEA-COMP:10131"/>
        <dbReference type="Rhea" id="RHEA-COMP:11032"/>
        <dbReference type="ChEBI" id="CHEBI:7896"/>
        <dbReference type="ChEBI" id="CHEBI:15377"/>
        <dbReference type="ChEBI" id="CHEBI:15378"/>
        <dbReference type="ChEBI" id="CHEBI:29950"/>
        <dbReference type="ChEBI" id="CHEBI:74151"/>
        <dbReference type="EC" id="3.1.2.22"/>
    </reaction>
</comment>
<dbReference type="GO" id="GO:0008474">
    <property type="term" value="F:palmitoyl-(protein) hydrolase activity"/>
    <property type="evidence" value="ECO:0007669"/>
    <property type="project" value="UniProtKB-EC"/>
</dbReference>
<proteinExistence type="inferred from homology"/>
<evidence type="ECO:0000256" key="5">
    <source>
        <dbReference type="ARBA" id="ARBA00022801"/>
    </source>
</evidence>
<dbReference type="InterPro" id="IPR029058">
    <property type="entry name" value="AB_hydrolase_fold"/>
</dbReference>
<dbReference type="Pfam" id="PF02230">
    <property type="entry name" value="Abhydrolase_2"/>
    <property type="match status" value="1"/>
</dbReference>
<evidence type="ECO:0000256" key="1">
    <source>
        <dbReference type="ARBA" id="ARBA00006499"/>
    </source>
</evidence>
<comment type="similarity">
    <text evidence="1">Belongs to the AB hydrolase superfamily. AB hydrolase 2 family.</text>
</comment>
<evidence type="ECO:0000256" key="9">
    <source>
        <dbReference type="ARBA" id="ARBA00047337"/>
    </source>
</evidence>
<evidence type="ECO:0000256" key="4">
    <source>
        <dbReference type="ARBA" id="ARBA00022487"/>
    </source>
</evidence>
<reference evidence="11 12" key="1">
    <citation type="journal article" date="2016" name="Mol. Biol. Evol.">
        <title>Comparative Genomics of Early-Diverging Mushroom-Forming Fungi Provides Insights into the Origins of Lignocellulose Decay Capabilities.</title>
        <authorList>
            <person name="Nagy L.G."/>
            <person name="Riley R."/>
            <person name="Tritt A."/>
            <person name="Adam C."/>
            <person name="Daum C."/>
            <person name="Floudas D."/>
            <person name="Sun H."/>
            <person name="Yadav J.S."/>
            <person name="Pangilinan J."/>
            <person name="Larsson K.H."/>
            <person name="Matsuura K."/>
            <person name="Barry K."/>
            <person name="Labutti K."/>
            <person name="Kuo R."/>
            <person name="Ohm R.A."/>
            <person name="Bhattacharya S.S."/>
            <person name="Shirouzu T."/>
            <person name="Yoshinaga Y."/>
            <person name="Martin F.M."/>
            <person name="Grigoriev I.V."/>
            <person name="Hibbett D.S."/>
        </authorList>
    </citation>
    <scope>NUCLEOTIDE SEQUENCE [LARGE SCALE GENOMIC DNA]</scope>
    <source>
        <strain evidence="11 12">L-15889</strain>
    </source>
</reference>
<dbReference type="OrthoDB" id="2418081at2759"/>
<evidence type="ECO:0000256" key="6">
    <source>
        <dbReference type="ARBA" id="ARBA00022832"/>
    </source>
</evidence>
<dbReference type="EC" id="3.1.2.22" evidence="2"/>
<dbReference type="EMBL" id="KV429052">
    <property type="protein sequence ID" value="KZT70330.1"/>
    <property type="molecule type" value="Genomic_DNA"/>
</dbReference>